<accession>A0A9D1JLE1</accession>
<comment type="caution">
    <text evidence="1">The sequence shown here is derived from an EMBL/GenBank/DDBJ whole genome shotgun (WGS) entry which is preliminary data.</text>
</comment>
<organism evidence="1 2">
    <name type="scientific">Candidatus Limivivens intestinipullorum</name>
    <dbReference type="NCBI Taxonomy" id="2840858"/>
    <lineage>
        <taxon>Bacteria</taxon>
        <taxon>Bacillati</taxon>
        <taxon>Bacillota</taxon>
        <taxon>Clostridia</taxon>
        <taxon>Lachnospirales</taxon>
        <taxon>Lachnospiraceae</taxon>
        <taxon>Lachnospiraceae incertae sedis</taxon>
        <taxon>Candidatus Limivivens</taxon>
    </lineage>
</organism>
<gene>
    <name evidence="1" type="ORF">IAB44_16585</name>
</gene>
<proteinExistence type="predicted"/>
<dbReference type="EMBL" id="DVIQ01000113">
    <property type="protein sequence ID" value="HIS33140.1"/>
    <property type="molecule type" value="Genomic_DNA"/>
</dbReference>
<dbReference type="Proteomes" id="UP000823935">
    <property type="component" value="Unassembled WGS sequence"/>
</dbReference>
<dbReference type="AlphaFoldDB" id="A0A9D1JLE1"/>
<name>A0A9D1JLE1_9FIRM</name>
<evidence type="ECO:0000313" key="1">
    <source>
        <dbReference type="EMBL" id="HIS33140.1"/>
    </source>
</evidence>
<reference evidence="1" key="1">
    <citation type="submission" date="2020-10" db="EMBL/GenBank/DDBJ databases">
        <authorList>
            <person name="Gilroy R."/>
        </authorList>
    </citation>
    <scope>NUCLEOTIDE SEQUENCE</scope>
    <source>
        <strain evidence="1">CHK190-19873</strain>
    </source>
</reference>
<protein>
    <recommendedName>
        <fullName evidence="3">Neutral/alkaline non-lysosomal ceramidase N-terminal domain-containing protein</fullName>
    </recommendedName>
</protein>
<evidence type="ECO:0000313" key="2">
    <source>
        <dbReference type="Proteomes" id="UP000823935"/>
    </source>
</evidence>
<evidence type="ECO:0008006" key="3">
    <source>
        <dbReference type="Google" id="ProtNLM"/>
    </source>
</evidence>
<reference evidence="1" key="2">
    <citation type="journal article" date="2021" name="PeerJ">
        <title>Extensive microbial diversity within the chicken gut microbiome revealed by metagenomics and culture.</title>
        <authorList>
            <person name="Gilroy R."/>
            <person name="Ravi A."/>
            <person name="Getino M."/>
            <person name="Pursley I."/>
            <person name="Horton D.L."/>
            <person name="Alikhan N.F."/>
            <person name="Baker D."/>
            <person name="Gharbi K."/>
            <person name="Hall N."/>
            <person name="Watson M."/>
            <person name="Adriaenssens E.M."/>
            <person name="Foster-Nyarko E."/>
            <person name="Jarju S."/>
            <person name="Secka A."/>
            <person name="Antonio M."/>
            <person name="Oren A."/>
            <person name="Chaudhuri R.R."/>
            <person name="La Ragione R."/>
            <person name="Hildebrand F."/>
            <person name="Pallen M.J."/>
        </authorList>
    </citation>
    <scope>NUCLEOTIDE SEQUENCE</scope>
    <source>
        <strain evidence="1">CHK190-19873</strain>
    </source>
</reference>
<sequence>MDLIMGCSEIDITPANPVQIVGFNRGDNTSQGIRDPLYAQASVWKIQEDICCLISIDHIGFSKEYADELRTEIGKIILATKEKVMLCFSHTHSAPDEEIETEYRKDLFIKIGHCVKEAMKNMHAVYVGWGNAFADIGFNRRKGNNALDRRVGILKVTDAISGELRLILLRLTAHANVLKRDNYFISADYFGAVRNVMKKRYGCLVMLTQGAAGNVAPVYVCSDLVLPDACDERIIRSKTALDDMANEVERQVRKVFKDIAVKPVYKVSMYSKKQNLYSEVPEYKKAQEIAEEAYQKAGIDGNDWLKEIKRLRMNQIKEQKEEIEVQFFQLNEGCLCGAANEFMCEIALNIWEKTRNGYCYFGGYTNGCTGYFPTEEEFDEGGYEVYWSMLIYFRYYGRVFPLNRASASRIIDFAVNNFRNE</sequence>